<dbReference type="Proteomes" id="UP000829720">
    <property type="component" value="Unassembled WGS sequence"/>
</dbReference>
<dbReference type="AlphaFoldDB" id="A0A8T3DIQ8"/>
<evidence type="ECO:0000313" key="2">
    <source>
        <dbReference type="Proteomes" id="UP000829720"/>
    </source>
</evidence>
<name>A0A8T3DIQ8_9TELE</name>
<comment type="caution">
    <text evidence="1">The sequence shown here is derived from an EMBL/GenBank/DDBJ whole genome shotgun (WGS) entry which is preliminary data.</text>
</comment>
<proteinExistence type="predicted"/>
<dbReference type="EMBL" id="JAERUA010000010">
    <property type="protein sequence ID" value="KAI1894918.1"/>
    <property type="molecule type" value="Genomic_DNA"/>
</dbReference>
<organism evidence="1 2">
    <name type="scientific">Albula goreensis</name>
    <dbReference type="NCBI Taxonomy" id="1534307"/>
    <lineage>
        <taxon>Eukaryota</taxon>
        <taxon>Metazoa</taxon>
        <taxon>Chordata</taxon>
        <taxon>Craniata</taxon>
        <taxon>Vertebrata</taxon>
        <taxon>Euteleostomi</taxon>
        <taxon>Actinopterygii</taxon>
        <taxon>Neopterygii</taxon>
        <taxon>Teleostei</taxon>
        <taxon>Albuliformes</taxon>
        <taxon>Albulidae</taxon>
        <taxon>Albula</taxon>
    </lineage>
</organism>
<gene>
    <name evidence="1" type="ORF">AGOR_G00120710</name>
</gene>
<sequence length="85" mass="9704">MNSPLMRRRWGADDRRNVVIHPKPVPLLTRKGSTWSRSLERDCAALQVTAAPGRHRARAAKQCHDCRVKSALDFCLISRASRFIH</sequence>
<protein>
    <submittedName>
        <fullName evidence="1">Uncharacterized protein</fullName>
    </submittedName>
</protein>
<accession>A0A8T3DIQ8</accession>
<reference evidence="1" key="1">
    <citation type="submission" date="2021-01" db="EMBL/GenBank/DDBJ databases">
        <authorList>
            <person name="Zahm M."/>
            <person name="Roques C."/>
            <person name="Cabau C."/>
            <person name="Klopp C."/>
            <person name="Donnadieu C."/>
            <person name="Jouanno E."/>
            <person name="Lampietro C."/>
            <person name="Louis A."/>
            <person name="Herpin A."/>
            <person name="Echchiki A."/>
            <person name="Berthelot C."/>
            <person name="Parey E."/>
            <person name="Roest-Crollius H."/>
            <person name="Braasch I."/>
            <person name="Postlethwait J."/>
            <person name="Bobe J."/>
            <person name="Montfort J."/>
            <person name="Bouchez O."/>
            <person name="Begum T."/>
            <person name="Mejri S."/>
            <person name="Adams A."/>
            <person name="Chen W.-J."/>
            <person name="Guiguen Y."/>
        </authorList>
    </citation>
    <scope>NUCLEOTIDE SEQUENCE</scope>
    <source>
        <tissue evidence="1">Blood</tissue>
    </source>
</reference>
<keyword evidence="2" id="KW-1185">Reference proteome</keyword>
<evidence type="ECO:0000313" key="1">
    <source>
        <dbReference type="EMBL" id="KAI1894918.1"/>
    </source>
</evidence>